<comment type="catalytic activity">
    <reaction evidence="8">
        <text>L-seryl-[protein] + ATP = O-phospho-L-seryl-[protein] + ADP + H(+)</text>
        <dbReference type="Rhea" id="RHEA:17989"/>
        <dbReference type="Rhea" id="RHEA-COMP:9863"/>
        <dbReference type="Rhea" id="RHEA-COMP:11604"/>
        <dbReference type="ChEBI" id="CHEBI:15378"/>
        <dbReference type="ChEBI" id="CHEBI:29999"/>
        <dbReference type="ChEBI" id="CHEBI:30616"/>
        <dbReference type="ChEBI" id="CHEBI:83421"/>
        <dbReference type="ChEBI" id="CHEBI:456216"/>
        <dbReference type="EC" id="2.7.11.1"/>
    </reaction>
</comment>
<evidence type="ECO:0000256" key="7">
    <source>
        <dbReference type="ARBA" id="ARBA00047899"/>
    </source>
</evidence>
<keyword evidence="6" id="KW-0067">ATP-binding</keyword>
<keyword evidence="4" id="KW-0547">Nucleotide-binding</keyword>
<evidence type="ECO:0000256" key="3">
    <source>
        <dbReference type="ARBA" id="ARBA00022679"/>
    </source>
</evidence>
<dbReference type="Gene3D" id="1.10.510.10">
    <property type="entry name" value="Transferase(Phosphotransferase) domain 1"/>
    <property type="match status" value="1"/>
</dbReference>
<dbReference type="GO" id="GO:0004674">
    <property type="term" value="F:protein serine/threonine kinase activity"/>
    <property type="evidence" value="ECO:0007669"/>
    <property type="project" value="UniProtKB-KW"/>
</dbReference>
<dbReference type="AlphaFoldDB" id="A0A927U8M4"/>
<feature type="domain" description="Protein kinase" evidence="9">
    <location>
        <begin position="10"/>
        <end position="316"/>
    </location>
</feature>
<evidence type="ECO:0000259" key="9">
    <source>
        <dbReference type="PROSITE" id="PS50011"/>
    </source>
</evidence>
<dbReference type="InterPro" id="IPR011009">
    <property type="entry name" value="Kinase-like_dom_sf"/>
</dbReference>
<proteinExistence type="predicted"/>
<keyword evidence="5" id="KW-0418">Kinase</keyword>
<comment type="caution">
    <text evidence="10">The sequence shown here is derived from an EMBL/GenBank/DDBJ whole genome shotgun (WGS) entry which is preliminary data.</text>
</comment>
<keyword evidence="2" id="KW-0723">Serine/threonine-protein kinase</keyword>
<dbReference type="InterPro" id="IPR000719">
    <property type="entry name" value="Prot_kinase_dom"/>
</dbReference>
<dbReference type="PANTHER" id="PTHR24363:SF0">
    <property type="entry name" value="SERINE_THREONINE KINASE LIKE DOMAIN CONTAINING 1"/>
    <property type="match status" value="1"/>
</dbReference>
<organism evidence="10 11">
    <name type="scientific">Pseudobutyrivibrio ruminis</name>
    <dbReference type="NCBI Taxonomy" id="46206"/>
    <lineage>
        <taxon>Bacteria</taxon>
        <taxon>Bacillati</taxon>
        <taxon>Bacillota</taxon>
        <taxon>Clostridia</taxon>
        <taxon>Lachnospirales</taxon>
        <taxon>Lachnospiraceae</taxon>
        <taxon>Pseudobutyrivibrio</taxon>
    </lineage>
</organism>
<dbReference type="GO" id="GO:0005524">
    <property type="term" value="F:ATP binding"/>
    <property type="evidence" value="ECO:0007669"/>
    <property type="project" value="UniProtKB-KW"/>
</dbReference>
<dbReference type="SUPFAM" id="SSF56112">
    <property type="entry name" value="Protein kinase-like (PK-like)"/>
    <property type="match status" value="1"/>
</dbReference>
<evidence type="ECO:0000256" key="5">
    <source>
        <dbReference type="ARBA" id="ARBA00022777"/>
    </source>
</evidence>
<dbReference type="EMBL" id="SVER01000009">
    <property type="protein sequence ID" value="MBE5919117.1"/>
    <property type="molecule type" value="Genomic_DNA"/>
</dbReference>
<evidence type="ECO:0000256" key="8">
    <source>
        <dbReference type="ARBA" id="ARBA00048679"/>
    </source>
</evidence>
<evidence type="ECO:0000313" key="11">
    <source>
        <dbReference type="Proteomes" id="UP000766246"/>
    </source>
</evidence>
<dbReference type="Proteomes" id="UP000766246">
    <property type="component" value="Unassembled WGS sequence"/>
</dbReference>
<evidence type="ECO:0000256" key="1">
    <source>
        <dbReference type="ARBA" id="ARBA00012513"/>
    </source>
</evidence>
<comment type="catalytic activity">
    <reaction evidence="7">
        <text>L-threonyl-[protein] + ATP = O-phospho-L-threonyl-[protein] + ADP + H(+)</text>
        <dbReference type="Rhea" id="RHEA:46608"/>
        <dbReference type="Rhea" id="RHEA-COMP:11060"/>
        <dbReference type="Rhea" id="RHEA-COMP:11605"/>
        <dbReference type="ChEBI" id="CHEBI:15378"/>
        <dbReference type="ChEBI" id="CHEBI:30013"/>
        <dbReference type="ChEBI" id="CHEBI:30616"/>
        <dbReference type="ChEBI" id="CHEBI:61977"/>
        <dbReference type="ChEBI" id="CHEBI:456216"/>
        <dbReference type="EC" id="2.7.11.1"/>
    </reaction>
</comment>
<evidence type="ECO:0000313" key="10">
    <source>
        <dbReference type="EMBL" id="MBE5919117.1"/>
    </source>
</evidence>
<keyword evidence="3" id="KW-0808">Transferase</keyword>
<gene>
    <name evidence="10" type="ORF">E7272_04660</name>
</gene>
<accession>A0A927U8M4</accession>
<dbReference type="PANTHER" id="PTHR24363">
    <property type="entry name" value="SERINE/THREONINE PROTEIN KINASE"/>
    <property type="match status" value="1"/>
</dbReference>
<dbReference type="SMART" id="SM00220">
    <property type="entry name" value="S_TKc"/>
    <property type="match status" value="1"/>
</dbReference>
<reference evidence="10" key="1">
    <citation type="submission" date="2019-04" db="EMBL/GenBank/DDBJ databases">
        <title>Evolution of Biomass-Degrading Anaerobic Consortia Revealed by Metagenomics.</title>
        <authorList>
            <person name="Peng X."/>
        </authorList>
    </citation>
    <scope>NUCLEOTIDE SEQUENCE</scope>
    <source>
        <strain evidence="10">SIG311</strain>
    </source>
</reference>
<sequence length="429" mass="48782">MIPEGIEDRYDIVQILQETAATAVLLVNYRQIGALRILKAIHRAHPDAYSILSEANLLHGIKSSQIPTIYTVEDTNEMYYLVEEYVEGQSLREYLLETIISKEKLLKYAISLCDVIEAMHTCDDDPIIYRDMKPEHVILQDDSVRLIDFGISVRKSKAAKARPLGTVNWAAPEQLNGGFIDERCDVYGVGKIIEFMQKHSNVREDFKIKKLVSQATDENIDTRIKSITVLKNELLKIQGNKERKKEENRYLGKRIAVVGAAKSVGTTKIAISMCMYLNKNKIDAYYKDEKSDTVHNLLKNLHGARLKDGVLYHKNFKGILNYGDAIENITPPIGMYIVDCGTDYDLAMSCDRVIIVTGSAPWISVSYPEWIRDKSVYVIGNMCTKLACIKLAKELKKKIYMYPQTGSANGLAKEEERIIQELLRNERDF</sequence>
<dbReference type="PROSITE" id="PS50011">
    <property type="entry name" value="PROTEIN_KINASE_DOM"/>
    <property type="match status" value="1"/>
</dbReference>
<dbReference type="EC" id="2.7.11.1" evidence="1"/>
<dbReference type="Pfam" id="PF00069">
    <property type="entry name" value="Pkinase"/>
    <property type="match status" value="1"/>
</dbReference>
<evidence type="ECO:0000256" key="6">
    <source>
        <dbReference type="ARBA" id="ARBA00022840"/>
    </source>
</evidence>
<evidence type="ECO:0000256" key="2">
    <source>
        <dbReference type="ARBA" id="ARBA00022527"/>
    </source>
</evidence>
<protein>
    <recommendedName>
        <fullName evidence="1">non-specific serine/threonine protein kinase</fullName>
        <ecNumber evidence="1">2.7.11.1</ecNumber>
    </recommendedName>
</protein>
<name>A0A927U8M4_9FIRM</name>
<evidence type="ECO:0000256" key="4">
    <source>
        <dbReference type="ARBA" id="ARBA00022741"/>
    </source>
</evidence>